<keyword evidence="3 4" id="KW-0443">Lipid metabolism</keyword>
<dbReference type="SUPFAM" id="SSF52151">
    <property type="entry name" value="FabD/lysophospholipase-like"/>
    <property type="match status" value="1"/>
</dbReference>
<accession>A0A238YS02</accession>
<reference evidence="7 9" key="3">
    <citation type="submission" date="2019-02" db="EMBL/GenBank/DDBJ databases">
        <authorList>
            <person name="Zhang G."/>
        </authorList>
    </citation>
    <scope>NUCLEOTIDE SEQUENCE [LARGE SCALE GENOMIC DNA]</scope>
    <source>
        <strain evidence="7 9">CMB17</strain>
    </source>
</reference>
<dbReference type="InterPro" id="IPR016035">
    <property type="entry name" value="Acyl_Trfase/lysoPLipase"/>
</dbReference>
<feature type="short sequence motif" description="DGA/G" evidence="4">
    <location>
        <begin position="198"/>
        <end position="200"/>
    </location>
</feature>
<dbReference type="PANTHER" id="PTHR14226">
    <property type="entry name" value="NEUROPATHY TARGET ESTERASE/SWISS CHEESE D.MELANOGASTER"/>
    <property type="match status" value="1"/>
</dbReference>
<reference evidence="8" key="1">
    <citation type="submission" date="2017-06" db="EMBL/GenBank/DDBJ databases">
        <authorList>
            <person name="Varghese N."/>
            <person name="Submissions S."/>
        </authorList>
    </citation>
    <scope>NUCLEOTIDE SEQUENCE [LARGE SCALE GENOMIC DNA]</scope>
    <source>
        <strain evidence="8">DSM 26170</strain>
    </source>
</reference>
<keyword evidence="2 4" id="KW-0442">Lipid degradation</keyword>
<dbReference type="Proteomes" id="UP000198409">
    <property type="component" value="Unassembled WGS sequence"/>
</dbReference>
<gene>
    <name evidence="7" type="ORF">EYF88_16980</name>
    <name evidence="6" type="ORF">SAMN06265378_12411</name>
</gene>
<evidence type="ECO:0000313" key="6">
    <source>
        <dbReference type="EMBL" id="SNR73598.1"/>
    </source>
</evidence>
<organism evidence="6 8">
    <name type="scientific">Paracoccus sediminis</name>
    <dbReference type="NCBI Taxonomy" id="1214787"/>
    <lineage>
        <taxon>Bacteria</taxon>
        <taxon>Pseudomonadati</taxon>
        <taxon>Pseudomonadota</taxon>
        <taxon>Alphaproteobacteria</taxon>
        <taxon>Rhodobacterales</taxon>
        <taxon>Paracoccaceae</taxon>
        <taxon>Paracoccus</taxon>
    </lineage>
</organism>
<protein>
    <submittedName>
        <fullName evidence="6">NTE family protein</fullName>
    </submittedName>
    <submittedName>
        <fullName evidence="7">Patatin-like phospholipase family protein</fullName>
    </submittedName>
</protein>
<dbReference type="EMBL" id="SIRL01000020">
    <property type="protein sequence ID" value="TBN46443.1"/>
    <property type="molecule type" value="Genomic_DNA"/>
</dbReference>
<keyword evidence="9" id="KW-1185">Reference proteome</keyword>
<evidence type="ECO:0000256" key="2">
    <source>
        <dbReference type="ARBA" id="ARBA00022963"/>
    </source>
</evidence>
<dbReference type="EMBL" id="FZNM01000024">
    <property type="protein sequence ID" value="SNR73598.1"/>
    <property type="molecule type" value="Genomic_DNA"/>
</dbReference>
<dbReference type="Gene3D" id="3.40.1090.10">
    <property type="entry name" value="Cytosolic phospholipase A2 catalytic domain"/>
    <property type="match status" value="2"/>
</dbReference>
<dbReference type="GO" id="GO:0016787">
    <property type="term" value="F:hydrolase activity"/>
    <property type="evidence" value="ECO:0007669"/>
    <property type="project" value="UniProtKB-UniRule"/>
</dbReference>
<evidence type="ECO:0000313" key="9">
    <source>
        <dbReference type="Proteomes" id="UP000292859"/>
    </source>
</evidence>
<reference evidence="6" key="2">
    <citation type="submission" date="2017-06" db="EMBL/GenBank/DDBJ databases">
        <authorList>
            <person name="Kim H.J."/>
            <person name="Triplett B.A."/>
        </authorList>
    </citation>
    <scope>NUCLEOTIDE SEQUENCE [LARGE SCALE GENOMIC DNA]</scope>
    <source>
        <strain evidence="6">DSM 26170</strain>
    </source>
</reference>
<dbReference type="InterPro" id="IPR050301">
    <property type="entry name" value="NTE"/>
</dbReference>
<dbReference type="Pfam" id="PF01734">
    <property type="entry name" value="Patatin"/>
    <property type="match status" value="1"/>
</dbReference>
<feature type="short sequence motif" description="GXGXXG" evidence="4">
    <location>
        <begin position="16"/>
        <end position="21"/>
    </location>
</feature>
<dbReference type="OrthoDB" id="9807112at2"/>
<proteinExistence type="predicted"/>
<sequence length="360" mass="40387">MVQQQPKKTIDLALQGGGSHGALTWGVLDRILEDERLEIAGISGTSAGAMNAVVLAQGFQERGREGAREALAAFWRAVSVAARFSPVQRSWWNRLTGNFNLDKSPGYQFFDNLSRQFSPYELNPLDINPLRDLVASTVDFDRVNSCAIPKIFVTATNVRTGQARVFTQPHLSVETIMASACLPSVYQAVEIDGEAYWDGGYIGNPALHPLVDQTDCRDMVIVQINPMTRRELPRTGRDILNRVNEISFNSSLIKDLRAIQLLHQLIDAEGIETERYRDMRVHLIHAAEELQDLDSSSKLNAEWTFLTHLHERGRAWAHQWLKANYDGIGVRSTFDLDALFADSLRLVRAPERSSTNRSAE</sequence>
<feature type="domain" description="PNPLA" evidence="5">
    <location>
        <begin position="12"/>
        <end position="211"/>
    </location>
</feature>
<evidence type="ECO:0000256" key="4">
    <source>
        <dbReference type="PROSITE-ProRule" id="PRU01161"/>
    </source>
</evidence>
<feature type="active site" description="Proton acceptor" evidence="4">
    <location>
        <position position="198"/>
    </location>
</feature>
<dbReference type="Proteomes" id="UP000292859">
    <property type="component" value="Unassembled WGS sequence"/>
</dbReference>
<dbReference type="PANTHER" id="PTHR14226:SF78">
    <property type="entry name" value="SLR0060 PROTEIN"/>
    <property type="match status" value="1"/>
</dbReference>
<name>A0A238YS02_9RHOB</name>
<evidence type="ECO:0000313" key="8">
    <source>
        <dbReference type="Proteomes" id="UP000198409"/>
    </source>
</evidence>
<evidence type="ECO:0000256" key="3">
    <source>
        <dbReference type="ARBA" id="ARBA00023098"/>
    </source>
</evidence>
<dbReference type="InterPro" id="IPR002641">
    <property type="entry name" value="PNPLA_dom"/>
</dbReference>
<dbReference type="AlphaFoldDB" id="A0A238YS02"/>
<dbReference type="RefSeq" id="WP_089389414.1">
    <property type="nucleotide sequence ID" value="NZ_FZNM01000024.1"/>
</dbReference>
<feature type="short sequence motif" description="GXSXG" evidence="4">
    <location>
        <begin position="44"/>
        <end position="48"/>
    </location>
</feature>
<dbReference type="GO" id="GO:0016042">
    <property type="term" value="P:lipid catabolic process"/>
    <property type="evidence" value="ECO:0007669"/>
    <property type="project" value="UniProtKB-UniRule"/>
</dbReference>
<evidence type="ECO:0000256" key="1">
    <source>
        <dbReference type="ARBA" id="ARBA00022801"/>
    </source>
</evidence>
<evidence type="ECO:0000259" key="5">
    <source>
        <dbReference type="PROSITE" id="PS51635"/>
    </source>
</evidence>
<keyword evidence="1 4" id="KW-0378">Hydrolase</keyword>
<dbReference type="PROSITE" id="PS51635">
    <property type="entry name" value="PNPLA"/>
    <property type="match status" value="1"/>
</dbReference>
<evidence type="ECO:0000313" key="7">
    <source>
        <dbReference type="EMBL" id="TBN46443.1"/>
    </source>
</evidence>
<feature type="active site" description="Nucleophile" evidence="4">
    <location>
        <position position="46"/>
    </location>
</feature>